<dbReference type="Gene3D" id="3.40.50.1010">
    <property type="entry name" value="5'-nuclease"/>
    <property type="match status" value="1"/>
</dbReference>
<dbReference type="InterPro" id="IPR029060">
    <property type="entry name" value="PIN-like_dom_sf"/>
</dbReference>
<organism evidence="1 2">
    <name type="scientific">Methylobacterium isbiliense</name>
    <dbReference type="NCBI Taxonomy" id="315478"/>
    <lineage>
        <taxon>Bacteria</taxon>
        <taxon>Pseudomonadati</taxon>
        <taxon>Pseudomonadota</taxon>
        <taxon>Alphaproteobacteria</taxon>
        <taxon>Hyphomicrobiales</taxon>
        <taxon>Methylobacteriaceae</taxon>
        <taxon>Methylobacterium</taxon>
    </lineage>
</organism>
<evidence type="ECO:0000313" key="2">
    <source>
        <dbReference type="Proteomes" id="UP001055153"/>
    </source>
</evidence>
<evidence type="ECO:0000313" key="1">
    <source>
        <dbReference type="EMBL" id="GJE02995.1"/>
    </source>
</evidence>
<evidence type="ECO:0008006" key="3">
    <source>
        <dbReference type="Google" id="ProtNLM"/>
    </source>
</evidence>
<protein>
    <recommendedName>
        <fullName evidence="3">PIN domain-containing protein</fullName>
    </recommendedName>
</protein>
<dbReference type="Proteomes" id="UP001055153">
    <property type="component" value="Unassembled WGS sequence"/>
</dbReference>
<sequence>MTFDLEALLRQTKPEKRIGALRHRTSRELLHAEQLRPGPLVLLPDTTVYVDMAAGRMPSAAFELVREATQLHSVVCLSELAQGLSLHDPKATRYRAMRGHYVELVRRIPANRVLTPDDEVWIRAGILTGSLTRTQGYQSHQRKELLADALIYLSAAKAGVPVLTRNAGEFDLLNQLHPAGRVIVYGHA</sequence>
<dbReference type="SUPFAM" id="SSF88723">
    <property type="entry name" value="PIN domain-like"/>
    <property type="match status" value="1"/>
</dbReference>
<dbReference type="RefSeq" id="WP_238240332.1">
    <property type="nucleotide sequence ID" value="NZ_BPQQ01000066.1"/>
</dbReference>
<reference evidence="1" key="2">
    <citation type="submission" date="2021-08" db="EMBL/GenBank/DDBJ databases">
        <authorList>
            <person name="Tani A."/>
            <person name="Ola A."/>
            <person name="Ogura Y."/>
            <person name="Katsura K."/>
            <person name="Hayashi T."/>
        </authorList>
    </citation>
    <scope>NUCLEOTIDE SEQUENCE</scope>
    <source>
        <strain evidence="1">DSM 17168</strain>
    </source>
</reference>
<name>A0ABQ4SKI3_9HYPH</name>
<keyword evidence="2" id="KW-1185">Reference proteome</keyword>
<dbReference type="EMBL" id="BPQQ01000066">
    <property type="protein sequence ID" value="GJE02995.1"/>
    <property type="molecule type" value="Genomic_DNA"/>
</dbReference>
<accession>A0ABQ4SKI3</accession>
<reference evidence="1" key="1">
    <citation type="journal article" date="2021" name="Front. Microbiol.">
        <title>Comprehensive Comparative Genomics and Phenotyping of Methylobacterium Species.</title>
        <authorList>
            <person name="Alessa O."/>
            <person name="Ogura Y."/>
            <person name="Fujitani Y."/>
            <person name="Takami H."/>
            <person name="Hayashi T."/>
            <person name="Sahin N."/>
            <person name="Tani A."/>
        </authorList>
    </citation>
    <scope>NUCLEOTIDE SEQUENCE</scope>
    <source>
        <strain evidence="1">DSM 17168</strain>
    </source>
</reference>
<comment type="caution">
    <text evidence="1">The sequence shown here is derived from an EMBL/GenBank/DDBJ whole genome shotgun (WGS) entry which is preliminary data.</text>
</comment>
<gene>
    <name evidence="1" type="ORF">GMJLKIPL_4946</name>
</gene>
<proteinExistence type="predicted"/>